<dbReference type="PANTHER" id="PTHR34473">
    <property type="entry name" value="UPF0699 TRANSMEMBRANE PROTEIN YDBS"/>
    <property type="match status" value="1"/>
</dbReference>
<dbReference type="Proteomes" id="UP000198556">
    <property type="component" value="Unassembled WGS sequence"/>
</dbReference>
<feature type="transmembrane region" description="Helical" evidence="1">
    <location>
        <begin position="397"/>
        <end position="416"/>
    </location>
</feature>
<evidence type="ECO:0000313" key="4">
    <source>
        <dbReference type="Proteomes" id="UP000198556"/>
    </source>
</evidence>
<dbReference type="OrthoDB" id="1771625at2"/>
<keyword evidence="1" id="KW-1133">Transmembrane helix</keyword>
<dbReference type="InterPro" id="IPR005182">
    <property type="entry name" value="YdbS-like_PH"/>
</dbReference>
<evidence type="ECO:0000256" key="1">
    <source>
        <dbReference type="SAM" id="Phobius"/>
    </source>
</evidence>
<gene>
    <name evidence="3" type="ORF">SAMN05421767_1079</name>
</gene>
<name>A0A1H9IXI4_9LACT</name>
<organism evidence="3 4">
    <name type="scientific">Granulicatella balaenopterae</name>
    <dbReference type="NCBI Taxonomy" id="137733"/>
    <lineage>
        <taxon>Bacteria</taxon>
        <taxon>Bacillati</taxon>
        <taxon>Bacillota</taxon>
        <taxon>Bacilli</taxon>
        <taxon>Lactobacillales</taxon>
        <taxon>Carnobacteriaceae</taxon>
        <taxon>Granulicatella</taxon>
    </lineage>
</organism>
<evidence type="ECO:0000259" key="2">
    <source>
        <dbReference type="Pfam" id="PF03703"/>
    </source>
</evidence>
<accession>A0A1H9IXI4</accession>
<dbReference type="RefSeq" id="WP_089746137.1">
    <property type="nucleotide sequence ID" value="NZ_FOGF01000007.1"/>
</dbReference>
<sequence>MKMTQQTTKQVFHNSKLIIINGLVQPLILLLVFFGQNIDNALNLLAEIHTIDSGQLIYVFSTIGFMLLVMILSAIRSWFVWKNTFISLDKNEIYYQKRTILIKKSKQANLENITNVTLDSTLFNRLLGLKKVSIDINTTSTAEEDDFSIVLGKQEAINFQAMINSLRKQEHHELVRKTLSADDFNTVTTEPTPLIREPEEYLAKKQFSLKDATKHIFLDSLVSMMNFIIFAIIVLLVFIQYKGDSFEVKDLAVVIFPVLYIIYDILKVYNKAFNFTIRRSKKNIYLSYGLTHKTEYMIPVKNIVSLSVRQTILSACLGYQYLKVETIGITDNTSNISLFMKKDQIPAFAEGFIPEFPVYQSATRRPISVIKYFFMKILCFWLPIGLIVDYTVPMVNYATYIALALTVATTIVNYLAHGYQIVEEGVVIRSRLAANYELIPFKNIEQIKIKTNLYYQKVNAEEIKLLIRDSNGKRETDAIIYQKGAFDEVIDYVNNGLK</sequence>
<feature type="transmembrane region" description="Helical" evidence="1">
    <location>
        <begin position="216"/>
        <end position="239"/>
    </location>
</feature>
<keyword evidence="1" id="KW-0812">Transmembrane</keyword>
<feature type="transmembrane region" description="Helical" evidence="1">
    <location>
        <begin position="55"/>
        <end position="75"/>
    </location>
</feature>
<feature type="transmembrane region" description="Helical" evidence="1">
    <location>
        <begin position="12"/>
        <end position="35"/>
    </location>
</feature>
<keyword evidence="4" id="KW-1185">Reference proteome</keyword>
<dbReference type="EMBL" id="FOGF01000007">
    <property type="protein sequence ID" value="SEQ79217.1"/>
    <property type="molecule type" value="Genomic_DNA"/>
</dbReference>
<proteinExistence type="predicted"/>
<dbReference type="Pfam" id="PF03703">
    <property type="entry name" value="bPH_2"/>
    <property type="match status" value="1"/>
</dbReference>
<feature type="domain" description="YdbS-like PH" evidence="2">
    <location>
        <begin position="273"/>
        <end position="328"/>
    </location>
</feature>
<dbReference type="STRING" id="137733.SAMN05421767_1079"/>
<evidence type="ECO:0000313" key="3">
    <source>
        <dbReference type="EMBL" id="SEQ79217.1"/>
    </source>
</evidence>
<keyword evidence="1" id="KW-0472">Membrane</keyword>
<feature type="transmembrane region" description="Helical" evidence="1">
    <location>
        <begin position="373"/>
        <end position="391"/>
    </location>
</feature>
<feature type="transmembrane region" description="Helical" evidence="1">
    <location>
        <begin position="251"/>
        <end position="269"/>
    </location>
</feature>
<dbReference type="AlphaFoldDB" id="A0A1H9IXI4"/>
<protein>
    <submittedName>
        <fullName evidence="3">Uncharacterized membrane protein YdbT, contains bPH2 (Pleckstrin homology) domain</fullName>
    </submittedName>
</protein>
<dbReference type="PANTHER" id="PTHR34473:SF2">
    <property type="entry name" value="UPF0699 TRANSMEMBRANE PROTEIN YDBT"/>
    <property type="match status" value="1"/>
</dbReference>
<reference evidence="3 4" key="1">
    <citation type="submission" date="2016-10" db="EMBL/GenBank/DDBJ databases">
        <authorList>
            <person name="de Groot N.N."/>
        </authorList>
    </citation>
    <scope>NUCLEOTIDE SEQUENCE [LARGE SCALE GENOMIC DNA]</scope>
    <source>
        <strain evidence="3 4">DSM 15827</strain>
    </source>
</reference>